<dbReference type="OrthoDB" id="5979885at2759"/>
<dbReference type="EMBL" id="UYJE01009140">
    <property type="protein sequence ID" value="VDI70371.1"/>
    <property type="molecule type" value="Genomic_DNA"/>
</dbReference>
<dbReference type="PANTHER" id="PTHR46564:SF1">
    <property type="entry name" value="TRANSPOSASE"/>
    <property type="match status" value="1"/>
</dbReference>
<evidence type="ECO:0000313" key="3">
    <source>
        <dbReference type="EMBL" id="VDI70371.1"/>
    </source>
</evidence>
<dbReference type="GO" id="GO:0006355">
    <property type="term" value="P:regulation of DNA-templated transcription"/>
    <property type="evidence" value="ECO:0007669"/>
    <property type="project" value="InterPro"/>
</dbReference>
<dbReference type="InterPro" id="IPR036397">
    <property type="entry name" value="RNaseH_sf"/>
</dbReference>
<dbReference type="InterPro" id="IPR001523">
    <property type="entry name" value="Paired_dom"/>
</dbReference>
<accession>A0A8B6GWS2</accession>
<dbReference type="Pfam" id="PF13358">
    <property type="entry name" value="DDE_3"/>
    <property type="match status" value="1"/>
</dbReference>
<proteinExistence type="predicted"/>
<dbReference type="Gene3D" id="3.30.420.10">
    <property type="entry name" value="Ribonuclease H-like superfamily/Ribonuclease H"/>
    <property type="match status" value="1"/>
</dbReference>
<reference evidence="3" key="1">
    <citation type="submission" date="2018-11" db="EMBL/GenBank/DDBJ databases">
        <authorList>
            <person name="Alioto T."/>
            <person name="Alioto T."/>
        </authorList>
    </citation>
    <scope>NUCLEOTIDE SEQUENCE</scope>
</reference>
<dbReference type="Proteomes" id="UP000596742">
    <property type="component" value="Unassembled WGS sequence"/>
</dbReference>
<organism evidence="3 4">
    <name type="scientific">Mytilus galloprovincialis</name>
    <name type="common">Mediterranean mussel</name>
    <dbReference type="NCBI Taxonomy" id="29158"/>
    <lineage>
        <taxon>Eukaryota</taxon>
        <taxon>Metazoa</taxon>
        <taxon>Spiralia</taxon>
        <taxon>Lophotrochozoa</taxon>
        <taxon>Mollusca</taxon>
        <taxon>Bivalvia</taxon>
        <taxon>Autobranchia</taxon>
        <taxon>Pteriomorphia</taxon>
        <taxon>Mytilida</taxon>
        <taxon>Mytiloidea</taxon>
        <taxon>Mytilidae</taxon>
        <taxon>Mytilinae</taxon>
        <taxon>Mytilus</taxon>
    </lineage>
</organism>
<dbReference type="Pfam" id="PF00292">
    <property type="entry name" value="PAX"/>
    <property type="match status" value="1"/>
</dbReference>
<comment type="caution">
    <text evidence="3">The sequence shown here is derived from an EMBL/GenBank/DDBJ whole genome shotgun (WGS) entry which is preliminary data.</text>
</comment>
<name>A0A8B6GWS2_MYTGA</name>
<evidence type="ECO:0000313" key="4">
    <source>
        <dbReference type="Proteomes" id="UP000596742"/>
    </source>
</evidence>
<evidence type="ECO:0000259" key="2">
    <source>
        <dbReference type="Pfam" id="PF13358"/>
    </source>
</evidence>
<dbReference type="PANTHER" id="PTHR46564">
    <property type="entry name" value="TRANSPOSASE"/>
    <property type="match status" value="1"/>
</dbReference>
<dbReference type="AlphaFoldDB" id="A0A8B6GWS2"/>
<protein>
    <recommendedName>
        <fullName evidence="5">Tc1-like transposase DDE domain-containing protein</fullName>
    </recommendedName>
</protein>
<feature type="domain" description="Paired" evidence="1">
    <location>
        <begin position="48"/>
        <end position="132"/>
    </location>
</feature>
<dbReference type="InterPro" id="IPR009057">
    <property type="entry name" value="Homeodomain-like_sf"/>
</dbReference>
<gene>
    <name evidence="3" type="ORF">MGAL_10B093374</name>
</gene>
<dbReference type="GO" id="GO:0003677">
    <property type="term" value="F:DNA binding"/>
    <property type="evidence" value="ECO:0007669"/>
    <property type="project" value="InterPro"/>
</dbReference>
<feature type="domain" description="Tc1-like transposase DDE" evidence="2">
    <location>
        <begin position="174"/>
        <end position="321"/>
    </location>
</feature>
<evidence type="ECO:0008006" key="5">
    <source>
        <dbReference type="Google" id="ProtNLM"/>
    </source>
</evidence>
<dbReference type="InterPro" id="IPR038717">
    <property type="entry name" value="Tc1-like_DDE_dom"/>
</dbReference>
<keyword evidence="4" id="KW-1185">Reference proteome</keyword>
<sequence length="355" mass="40444">MERQNKYGRRFKQGFKLSDDFRTLTIDKCLEYGGNSDNQTIPRGTFSKVSEELKVTDFFVRKMWKQFCIDKEVKCKPHKGLQPKLSNPDKEYILAKKMEKPTISLSELREKLLHNSVVPNNNVSRMTICRVIKKDLNMTFKKVSRPKAERFTAANLRYTQAFIDHIQTLDANKILFMDESGYVVTVANRTRGHSEVGTRCVEVERYHPNPNVTLNLIVGLNGRMYHNFVDGTSDTNTYLQFMGEASHANTENGISVIAPGDTIIVDNSPLHRNRAEVTLANFFAPMGVTLIFMPVYSPDLSAAEPVFMKSKIVLKQERFQTIIKENLKFAVSLSLGEVTTSDTREFFNGTGMFNV</sequence>
<evidence type="ECO:0000259" key="1">
    <source>
        <dbReference type="Pfam" id="PF00292"/>
    </source>
</evidence>
<dbReference type="SUPFAM" id="SSF46689">
    <property type="entry name" value="Homeodomain-like"/>
    <property type="match status" value="1"/>
</dbReference>